<sequence length="289" mass="32423">MDPQCCFETYKNFEVTASGGGAREKRSGGACTAPQRAEEPARQARLAARRPSSAMARSGGGWDRWRKKKRGPQGGKAQGLRERERERVRGEYYARRGQAMAPKRRKGDRRIDAAIDHFAPMGYTARQVRTAVNALLKEYLGAAAWRFLEDDSYLVVQERLLEMEEEEKKLLEQETQEEEEPELEQEQPQQHEPALDEVPPQSNSLMLEGHSGESAGIESSDEELEDPMIVEPLAVEAVAPLTEAKAVVPFAEATVTGDRRPPCYGWLSESEDEEQQTCEQREVHLPSPG</sequence>
<keyword evidence="4" id="KW-1185">Reference proteome</keyword>
<dbReference type="AlphaFoldDB" id="A0ABC9EZK1"/>
<dbReference type="EMBL" id="OZ075115">
    <property type="protein sequence ID" value="CAL5065394.1"/>
    <property type="molecule type" value="Genomic_DNA"/>
</dbReference>
<dbReference type="PANTHER" id="PTHR34271">
    <property type="entry name" value="NUCLEOLAR HISTONE METHYLTRANSFERASE-RELATED PROTEIN"/>
    <property type="match status" value="1"/>
</dbReference>
<dbReference type="PANTHER" id="PTHR34271:SF18">
    <property type="entry name" value="WIYLD DOMAIN-CONTAINING PROTEIN"/>
    <property type="match status" value="1"/>
</dbReference>
<feature type="domain" description="WIYLD" evidence="2">
    <location>
        <begin position="105"/>
        <end position="166"/>
    </location>
</feature>
<protein>
    <recommendedName>
        <fullName evidence="2">WIYLD domain-containing protein</fullName>
    </recommendedName>
</protein>
<reference evidence="3 4" key="2">
    <citation type="submission" date="2024-10" db="EMBL/GenBank/DDBJ databases">
        <authorList>
            <person name="Ryan C."/>
        </authorList>
    </citation>
    <scope>NUCLEOTIDE SEQUENCE [LARGE SCALE GENOMIC DNA]</scope>
</reference>
<dbReference type="Proteomes" id="UP001497457">
    <property type="component" value="Chromosome 5rd"/>
</dbReference>
<feature type="compositionally biased region" description="Acidic residues" evidence="1">
    <location>
        <begin position="219"/>
        <end position="228"/>
    </location>
</feature>
<evidence type="ECO:0000313" key="3">
    <source>
        <dbReference type="EMBL" id="CAL5065394.1"/>
    </source>
</evidence>
<feature type="compositionally biased region" description="Basic and acidic residues" evidence="1">
    <location>
        <begin position="279"/>
        <end position="289"/>
    </location>
</feature>
<feature type="region of interest" description="Disordered" evidence="1">
    <location>
        <begin position="254"/>
        <end position="289"/>
    </location>
</feature>
<reference evidence="4" key="1">
    <citation type="submission" date="2024-06" db="EMBL/GenBank/DDBJ databases">
        <authorList>
            <person name="Ryan C."/>
        </authorList>
    </citation>
    <scope>NUCLEOTIDE SEQUENCE [LARGE SCALE GENOMIC DNA]</scope>
</reference>
<feature type="region of interest" description="Disordered" evidence="1">
    <location>
        <begin position="19"/>
        <end position="84"/>
    </location>
</feature>
<organism evidence="3 4">
    <name type="scientific">Urochloa decumbens</name>
    <dbReference type="NCBI Taxonomy" id="240449"/>
    <lineage>
        <taxon>Eukaryota</taxon>
        <taxon>Viridiplantae</taxon>
        <taxon>Streptophyta</taxon>
        <taxon>Embryophyta</taxon>
        <taxon>Tracheophyta</taxon>
        <taxon>Spermatophyta</taxon>
        <taxon>Magnoliopsida</taxon>
        <taxon>Liliopsida</taxon>
        <taxon>Poales</taxon>
        <taxon>Poaceae</taxon>
        <taxon>PACMAD clade</taxon>
        <taxon>Panicoideae</taxon>
        <taxon>Panicodae</taxon>
        <taxon>Paniceae</taxon>
        <taxon>Melinidinae</taxon>
        <taxon>Urochloa</taxon>
    </lineage>
</organism>
<evidence type="ECO:0000313" key="4">
    <source>
        <dbReference type="Proteomes" id="UP001497457"/>
    </source>
</evidence>
<dbReference type="InterPro" id="IPR018848">
    <property type="entry name" value="WIYLD_domain"/>
</dbReference>
<accession>A0ABC9EZK1</accession>
<dbReference type="Gene3D" id="1.10.8.850">
    <property type="entry name" value="Histone-lysine N methyltransferase , C-terminal domain-like"/>
    <property type="match status" value="1"/>
</dbReference>
<dbReference type="Pfam" id="PF10440">
    <property type="entry name" value="WIYLD"/>
    <property type="match status" value="1"/>
</dbReference>
<dbReference type="InterPro" id="IPR043017">
    <property type="entry name" value="WIYLD_dom_sf"/>
</dbReference>
<evidence type="ECO:0000259" key="2">
    <source>
        <dbReference type="Pfam" id="PF10440"/>
    </source>
</evidence>
<proteinExistence type="predicted"/>
<feature type="region of interest" description="Disordered" evidence="1">
    <location>
        <begin position="167"/>
        <end position="229"/>
    </location>
</feature>
<feature type="compositionally biased region" description="Acidic residues" evidence="1">
    <location>
        <begin position="174"/>
        <end position="185"/>
    </location>
</feature>
<evidence type="ECO:0000256" key="1">
    <source>
        <dbReference type="SAM" id="MobiDB-lite"/>
    </source>
</evidence>
<name>A0ABC9EZK1_9POAL</name>
<gene>
    <name evidence="3" type="ORF">URODEC1_LOCUS99926</name>
</gene>
<feature type="compositionally biased region" description="Low complexity" evidence="1">
    <location>
        <begin position="43"/>
        <end position="57"/>
    </location>
</feature>